<evidence type="ECO:0000256" key="1">
    <source>
        <dbReference type="SAM" id="MobiDB-lite"/>
    </source>
</evidence>
<evidence type="ECO:0000313" key="3">
    <source>
        <dbReference type="EMBL" id="GAA1965137.1"/>
    </source>
</evidence>
<accession>A0ABN2R9D7</accession>
<protein>
    <submittedName>
        <fullName evidence="3">Uncharacterized protein</fullName>
    </submittedName>
</protein>
<feature type="transmembrane region" description="Helical" evidence="2">
    <location>
        <begin position="37"/>
        <end position="62"/>
    </location>
</feature>
<dbReference type="EMBL" id="BAAAPU010000001">
    <property type="protein sequence ID" value="GAA1965137.1"/>
    <property type="molecule type" value="Genomic_DNA"/>
</dbReference>
<feature type="transmembrane region" description="Helical" evidence="2">
    <location>
        <begin position="68"/>
        <end position="90"/>
    </location>
</feature>
<keyword evidence="2" id="KW-0472">Membrane</keyword>
<feature type="transmembrane region" description="Helical" evidence="2">
    <location>
        <begin position="131"/>
        <end position="148"/>
    </location>
</feature>
<feature type="transmembrane region" description="Helical" evidence="2">
    <location>
        <begin position="160"/>
        <end position="181"/>
    </location>
</feature>
<proteinExistence type="predicted"/>
<evidence type="ECO:0000313" key="4">
    <source>
        <dbReference type="Proteomes" id="UP001500013"/>
    </source>
</evidence>
<feature type="region of interest" description="Disordered" evidence="1">
    <location>
        <begin position="1"/>
        <end position="24"/>
    </location>
</feature>
<dbReference type="Proteomes" id="UP001500013">
    <property type="component" value="Unassembled WGS sequence"/>
</dbReference>
<organism evidence="3 4">
    <name type="scientific">Terrabacter lapilli</name>
    <dbReference type="NCBI Taxonomy" id="436231"/>
    <lineage>
        <taxon>Bacteria</taxon>
        <taxon>Bacillati</taxon>
        <taxon>Actinomycetota</taxon>
        <taxon>Actinomycetes</taxon>
        <taxon>Micrococcales</taxon>
        <taxon>Intrasporangiaceae</taxon>
        <taxon>Terrabacter</taxon>
    </lineage>
</organism>
<keyword evidence="2" id="KW-1133">Transmembrane helix</keyword>
<keyword evidence="4" id="KW-1185">Reference proteome</keyword>
<name>A0ABN2R9D7_9MICO</name>
<dbReference type="RefSeq" id="WP_344057362.1">
    <property type="nucleotide sequence ID" value="NZ_BAAAPU010000001.1"/>
</dbReference>
<comment type="caution">
    <text evidence="3">The sequence shown here is derived from an EMBL/GenBank/DDBJ whole genome shotgun (WGS) entry which is preliminary data.</text>
</comment>
<reference evidence="3 4" key="1">
    <citation type="journal article" date="2019" name="Int. J. Syst. Evol. Microbiol.">
        <title>The Global Catalogue of Microorganisms (GCM) 10K type strain sequencing project: providing services to taxonomists for standard genome sequencing and annotation.</title>
        <authorList>
            <consortium name="The Broad Institute Genomics Platform"/>
            <consortium name="The Broad Institute Genome Sequencing Center for Infectious Disease"/>
            <person name="Wu L."/>
            <person name="Ma J."/>
        </authorList>
    </citation>
    <scope>NUCLEOTIDE SEQUENCE [LARGE SCALE GENOMIC DNA]</scope>
    <source>
        <strain evidence="3 4">JCM 15628</strain>
    </source>
</reference>
<sequence length="189" mass="18994">MSVPTPPAGRPTTLGPDQTDPPPYAWLDDPARPLGPVGIGTTVVLGSLLGGIGLFGLAYGLFGGDQARAARLGVGIAFVLIGAVVVRMGLARRAWRRRHPGIDPLAAAVGSGANVGSAFGNGSAAARFGRWLLVAVCALVTVVMVLALRRAVTGETPTSAGGVVVIALLGLFAAVVGAMAAGRTRRPGR</sequence>
<gene>
    <name evidence="3" type="ORF">GCM10009817_01150</name>
</gene>
<evidence type="ECO:0000256" key="2">
    <source>
        <dbReference type="SAM" id="Phobius"/>
    </source>
</evidence>
<keyword evidence="2" id="KW-0812">Transmembrane</keyword>